<dbReference type="PANTHER" id="PTHR30069">
    <property type="entry name" value="TONB-DEPENDENT OUTER MEMBRANE RECEPTOR"/>
    <property type="match status" value="1"/>
</dbReference>
<keyword evidence="10" id="KW-1185">Reference proteome</keyword>
<dbReference type="Proteomes" id="UP001151081">
    <property type="component" value="Unassembled WGS sequence"/>
</dbReference>
<comment type="subcellular location">
    <subcellularLocation>
        <location evidence="1 7">Cell outer membrane</location>
        <topology evidence="1 7">Multi-pass membrane protein</topology>
    </subcellularLocation>
</comment>
<dbReference type="GO" id="GO:0030246">
    <property type="term" value="F:carbohydrate binding"/>
    <property type="evidence" value="ECO:0007669"/>
    <property type="project" value="InterPro"/>
</dbReference>
<dbReference type="PROSITE" id="PS52016">
    <property type="entry name" value="TONB_DEPENDENT_REC_3"/>
    <property type="match status" value="1"/>
</dbReference>
<keyword evidence="3 7" id="KW-1134">Transmembrane beta strand</keyword>
<evidence type="ECO:0000256" key="4">
    <source>
        <dbReference type="ARBA" id="ARBA00022692"/>
    </source>
</evidence>
<proteinExistence type="inferred from homology"/>
<evidence type="ECO:0000256" key="7">
    <source>
        <dbReference type="PROSITE-ProRule" id="PRU01360"/>
    </source>
</evidence>
<keyword evidence="2 7" id="KW-0813">Transport</keyword>
<feature type="domain" description="TonB-dependent transporter Oar-like beta-barrel" evidence="8">
    <location>
        <begin position="210"/>
        <end position="641"/>
    </location>
</feature>
<dbReference type="Pfam" id="PF13620">
    <property type="entry name" value="CarboxypepD_reg"/>
    <property type="match status" value="1"/>
</dbReference>
<organism evidence="9 10">
    <name type="scientific">Polyangium jinanense</name>
    <dbReference type="NCBI Taxonomy" id="2829994"/>
    <lineage>
        <taxon>Bacteria</taxon>
        <taxon>Pseudomonadati</taxon>
        <taxon>Myxococcota</taxon>
        <taxon>Polyangia</taxon>
        <taxon>Polyangiales</taxon>
        <taxon>Polyangiaceae</taxon>
        <taxon>Polyangium</taxon>
    </lineage>
</organism>
<dbReference type="InterPro" id="IPR039426">
    <property type="entry name" value="TonB-dep_rcpt-like"/>
</dbReference>
<dbReference type="PANTHER" id="PTHR30069:SF46">
    <property type="entry name" value="OAR PROTEIN"/>
    <property type="match status" value="1"/>
</dbReference>
<evidence type="ECO:0000256" key="6">
    <source>
        <dbReference type="ARBA" id="ARBA00023237"/>
    </source>
</evidence>
<dbReference type="GO" id="GO:0044718">
    <property type="term" value="P:siderophore transmembrane transport"/>
    <property type="evidence" value="ECO:0007669"/>
    <property type="project" value="TreeGrafter"/>
</dbReference>
<keyword evidence="5 7" id="KW-0472">Membrane</keyword>
<dbReference type="InterPro" id="IPR057601">
    <property type="entry name" value="Oar-like_b-barrel"/>
</dbReference>
<protein>
    <submittedName>
        <fullName evidence="9">TonB-dependent receptor</fullName>
    </submittedName>
</protein>
<evidence type="ECO:0000256" key="3">
    <source>
        <dbReference type="ARBA" id="ARBA00022452"/>
    </source>
</evidence>
<dbReference type="Pfam" id="PF25183">
    <property type="entry name" value="OMP_b-brl_4"/>
    <property type="match status" value="1"/>
</dbReference>
<dbReference type="EMBL" id="JAGTJJ010000030">
    <property type="protein sequence ID" value="MDC3985570.1"/>
    <property type="molecule type" value="Genomic_DNA"/>
</dbReference>
<dbReference type="Gene3D" id="2.60.40.1120">
    <property type="entry name" value="Carboxypeptidase-like, regulatory domain"/>
    <property type="match status" value="1"/>
</dbReference>
<reference evidence="9 10" key="1">
    <citation type="submission" date="2021-04" db="EMBL/GenBank/DDBJ databases">
        <title>Genome analysis of Polyangium sp.</title>
        <authorList>
            <person name="Li Y."/>
            <person name="Wang J."/>
        </authorList>
    </citation>
    <scope>NUCLEOTIDE SEQUENCE [LARGE SCALE GENOMIC DNA]</scope>
    <source>
        <strain evidence="9 10">SDU14</strain>
    </source>
</reference>
<dbReference type="InterPro" id="IPR013784">
    <property type="entry name" value="Carb-bd-like_fold"/>
</dbReference>
<evidence type="ECO:0000313" key="9">
    <source>
        <dbReference type="EMBL" id="MDC3985570.1"/>
    </source>
</evidence>
<dbReference type="GO" id="GO:0009279">
    <property type="term" value="C:cell outer membrane"/>
    <property type="evidence" value="ECO:0007669"/>
    <property type="project" value="UniProtKB-SubCell"/>
</dbReference>
<keyword evidence="4 7" id="KW-0812">Transmembrane</keyword>
<gene>
    <name evidence="9" type="ORF">KEG57_34140</name>
</gene>
<accession>A0A9X3XA75</accession>
<evidence type="ECO:0000313" key="10">
    <source>
        <dbReference type="Proteomes" id="UP001151081"/>
    </source>
</evidence>
<evidence type="ECO:0000256" key="1">
    <source>
        <dbReference type="ARBA" id="ARBA00004571"/>
    </source>
</evidence>
<dbReference type="AlphaFoldDB" id="A0A9X3XA75"/>
<evidence type="ECO:0000259" key="8">
    <source>
        <dbReference type="Pfam" id="PF25183"/>
    </source>
</evidence>
<comment type="caution">
    <text evidence="9">The sequence shown here is derived from an EMBL/GenBank/DDBJ whole genome shotgun (WGS) entry which is preliminary data.</text>
</comment>
<evidence type="ECO:0000256" key="5">
    <source>
        <dbReference type="ARBA" id="ARBA00023136"/>
    </source>
</evidence>
<sequence length="1070" mass="115486">MRNAATKAPVADVVITVTSPALQGEQIVVTDAGGNFRIPQLAPGEGYTVRADKEQYKPFSRGGIKLTSGSTIRVNLELLPENIQAGEEIVVVGKPPVIDVGSSRVAVTIDSEFTRRVAVNPPASKGGATRSFESLAAVAPGANADAYGVSVNGTSSPENGFVIDGVSANDPAFGILAVPLSAEFVKEVNVITAGYLPEYGRSVGGVMDVVTKSGSNEFHGSVFGAITPGAFEGQRTLIPRAGQTINTNRTLGSVRDFGFEIGGPIVKDKLWFFAGFSVALQRYRLERVLSRLNHTYADTLMPNPDYDPDDPNSEEFIPGQDGVNDVATPVTDDATGYQTATPLRGIAPQIYYADQQVMQYIGKLTWNINQDHNISVTVFGAPSTSGGNGTYGFDAQDGDVGVTNLIGTYNSLGQTTDVFNNSVVIKSSSAFANKKFLIDATLGWVYNSVAIGAADGSNVNDLNDPTKLAYMPGMTWRRTSNPGLHPITDFETLPDAAVQDCNTGGAQFAAVNCPVATYRTGGPGQINIATSNRYQGRVIATALLSALGQHVIKAGVDFEVLSYTNTKAFGGGVFFRESTNGNNVADFRRYGFLQGPDDVVNLDVFEANSTSTTVGGFIQDSWNILDRVTVNLGVRYDAQIVTGNDGNVGIALPNQWSPRIGAIWDPTREGRAKITANFARFYQAITLNMVDRSFPGELGLQKSRSLNYPDGNPPKNGVCNPLDPLQARGPECNSVDNLLTLTGPTPYDPNLKYVITGSDRVPVDPDLKPQSSDQIVIGGEYEIITDSRIGGAYTRQWLNYAIEDMSRDEATTYFIGNPGYGIAKDFPKAIRDYDSFMVYFQKAFSNQWLAQVNYTVSWNRGNLAGLFRPETGQLDPNINSDFDLVSILANRTGDLPGDRRHVIKVFGAKEFQLPANVTINVGLGYLGRSGTPLNVLGSHVQYGDSEVFILPRGAGGRTPWLHSIDTNVTFGYRFSKDSTLTVGVDVFNLFNFQQATGFDQRYTLADVLPVENGSEANLFGKKGEAPTDTSKKLLYSDGTEFDAKDVNPNWKNPTGYQTPRQIRINARVTF</sequence>
<keyword evidence="6 7" id="KW-0998">Cell outer membrane</keyword>
<keyword evidence="9" id="KW-0675">Receptor</keyword>
<dbReference type="GO" id="GO:0015344">
    <property type="term" value="F:siderophore uptake transmembrane transporter activity"/>
    <property type="evidence" value="ECO:0007669"/>
    <property type="project" value="TreeGrafter"/>
</dbReference>
<evidence type="ECO:0000256" key="2">
    <source>
        <dbReference type="ARBA" id="ARBA00022448"/>
    </source>
</evidence>
<dbReference type="InterPro" id="IPR036942">
    <property type="entry name" value="Beta-barrel_TonB_sf"/>
</dbReference>
<dbReference type="Gene3D" id="2.40.170.20">
    <property type="entry name" value="TonB-dependent receptor, beta-barrel domain"/>
    <property type="match status" value="1"/>
</dbReference>
<comment type="similarity">
    <text evidence="7">Belongs to the TonB-dependent receptor family.</text>
</comment>
<dbReference type="SUPFAM" id="SSF49452">
    <property type="entry name" value="Starch-binding domain-like"/>
    <property type="match status" value="1"/>
</dbReference>
<dbReference type="SUPFAM" id="SSF56935">
    <property type="entry name" value="Porins"/>
    <property type="match status" value="1"/>
</dbReference>
<name>A0A9X3XA75_9BACT</name>